<evidence type="ECO:0000313" key="2">
    <source>
        <dbReference type="Proteomes" id="UP000297391"/>
    </source>
</evidence>
<accession>A0A4Z0AR53</accession>
<dbReference type="AlphaFoldDB" id="A0A4Z0AR53"/>
<dbReference type="Proteomes" id="UP000297391">
    <property type="component" value="Unassembled WGS sequence"/>
</dbReference>
<organism evidence="1 2">
    <name type="scientific">Pseudomonas kairouanensis</name>
    <dbReference type="NCBI Taxonomy" id="2293832"/>
    <lineage>
        <taxon>Bacteria</taxon>
        <taxon>Pseudomonadati</taxon>
        <taxon>Pseudomonadota</taxon>
        <taxon>Gammaproteobacteria</taxon>
        <taxon>Pseudomonadales</taxon>
        <taxon>Pseudomonadaceae</taxon>
        <taxon>Pseudomonas</taxon>
    </lineage>
</organism>
<dbReference type="EMBL" id="QUZU01000016">
    <property type="protein sequence ID" value="TFY88614.1"/>
    <property type="molecule type" value="Genomic_DNA"/>
</dbReference>
<proteinExistence type="predicted"/>
<dbReference type="RefSeq" id="WP_135289829.1">
    <property type="nucleotide sequence ID" value="NZ_QUZU01000016.1"/>
</dbReference>
<name>A0A4Z0AR53_9PSED</name>
<keyword evidence="2" id="KW-1185">Reference proteome</keyword>
<reference evidence="1 2" key="1">
    <citation type="journal article" date="2019" name="Syst. Appl. Microbiol.">
        <title>New species of pathogenic Pseudomonas isolated from citrus in Tunisia: Proposal of Pseudomonas kairouanensis sp. nov. and Pseudomonas nabeulensis sp. nov.</title>
        <authorList>
            <person name="Oueslati M."/>
            <person name="Mulet M."/>
            <person name="Gomila M."/>
            <person name="Berge O."/>
            <person name="Hajlaoui M.R."/>
            <person name="Lalucat J."/>
            <person name="Sadfi-Zouaoui N."/>
            <person name="Garcia-Valdes E."/>
        </authorList>
    </citation>
    <scope>NUCLEOTIDE SEQUENCE [LARGE SCALE GENOMIC DNA]</scope>
    <source>
        <strain evidence="1 2">KC12</strain>
    </source>
</reference>
<dbReference type="OrthoDB" id="6236672at2"/>
<sequence>MHDQAAGLRQWAQTNRRTLMLLGSEQEAVLAHMALERWHRQGQRWVGDPTRWRVQAVDKYHSDLAQSRWGIWLGSDLDAFRRAFNTLSVLRDSGGPTQVLALHAGLPREGLLNNLHEAAQRYLAMRLLLINEPPL</sequence>
<evidence type="ECO:0000313" key="1">
    <source>
        <dbReference type="EMBL" id="TFY88614.1"/>
    </source>
</evidence>
<gene>
    <name evidence="1" type="ORF">DYL59_14590</name>
</gene>
<protein>
    <submittedName>
        <fullName evidence="1">Uncharacterized protein</fullName>
    </submittedName>
</protein>
<comment type="caution">
    <text evidence="1">The sequence shown here is derived from an EMBL/GenBank/DDBJ whole genome shotgun (WGS) entry which is preliminary data.</text>
</comment>